<feature type="non-terminal residue" evidence="1">
    <location>
        <position position="1"/>
    </location>
</feature>
<sequence length="147" mass="17193">ISPGIRTDHSAIILHIELQKDSSRGPGLWKFNNSYLQEEDYVNCMNYNLDLWLNDNSILDKRVKWEWIKFKVRDETMKYAKKKCKQRNDTINNLAKHLISLEESLANNPSQQILSEIDLVKNELEDLDSKQILYVIPVQTVLKSTVC</sequence>
<gene>
    <name evidence="1" type="ORF">S01H4_22771</name>
</gene>
<dbReference type="AlphaFoldDB" id="X1B0A3"/>
<evidence type="ECO:0000313" key="1">
    <source>
        <dbReference type="EMBL" id="GAG89089.1"/>
    </source>
</evidence>
<comment type="caution">
    <text evidence="1">The sequence shown here is derived from an EMBL/GenBank/DDBJ whole genome shotgun (WGS) entry which is preliminary data.</text>
</comment>
<name>X1B0A3_9ZZZZ</name>
<proteinExistence type="predicted"/>
<evidence type="ECO:0008006" key="2">
    <source>
        <dbReference type="Google" id="ProtNLM"/>
    </source>
</evidence>
<accession>X1B0A3</accession>
<organism evidence="1">
    <name type="scientific">marine sediment metagenome</name>
    <dbReference type="NCBI Taxonomy" id="412755"/>
    <lineage>
        <taxon>unclassified sequences</taxon>
        <taxon>metagenomes</taxon>
        <taxon>ecological metagenomes</taxon>
    </lineage>
</organism>
<dbReference type="EMBL" id="BART01010487">
    <property type="protein sequence ID" value="GAG89089.1"/>
    <property type="molecule type" value="Genomic_DNA"/>
</dbReference>
<reference evidence="1" key="1">
    <citation type="journal article" date="2014" name="Front. Microbiol.">
        <title>High frequency of phylogenetically diverse reductive dehalogenase-homologous genes in deep subseafloor sedimentary metagenomes.</title>
        <authorList>
            <person name="Kawai M."/>
            <person name="Futagami T."/>
            <person name="Toyoda A."/>
            <person name="Takaki Y."/>
            <person name="Nishi S."/>
            <person name="Hori S."/>
            <person name="Arai W."/>
            <person name="Tsubouchi T."/>
            <person name="Morono Y."/>
            <person name="Uchiyama I."/>
            <person name="Ito T."/>
            <person name="Fujiyama A."/>
            <person name="Inagaki F."/>
            <person name="Takami H."/>
        </authorList>
    </citation>
    <scope>NUCLEOTIDE SEQUENCE</scope>
    <source>
        <strain evidence="1">Expedition CK06-06</strain>
    </source>
</reference>
<protein>
    <recommendedName>
        <fullName evidence="2">Endonuclease/exonuclease/phosphatase domain-containing protein</fullName>
    </recommendedName>
</protein>